<dbReference type="AlphaFoldDB" id="A0A017S5I4"/>
<evidence type="ECO:0000313" key="2">
    <source>
        <dbReference type="Proteomes" id="UP000019804"/>
    </source>
</evidence>
<evidence type="ECO:0000313" key="1">
    <source>
        <dbReference type="EMBL" id="EYE91899.1"/>
    </source>
</evidence>
<dbReference type="GeneID" id="63694436"/>
<accession>A0A017S5I4</accession>
<proteinExistence type="predicted"/>
<dbReference type="OrthoDB" id="4481923at2759"/>
<organism evidence="1 2">
    <name type="scientific">Aspergillus ruber (strain CBS 135680)</name>
    <dbReference type="NCBI Taxonomy" id="1388766"/>
    <lineage>
        <taxon>Eukaryota</taxon>
        <taxon>Fungi</taxon>
        <taxon>Dikarya</taxon>
        <taxon>Ascomycota</taxon>
        <taxon>Pezizomycotina</taxon>
        <taxon>Eurotiomycetes</taxon>
        <taxon>Eurotiomycetidae</taxon>
        <taxon>Eurotiales</taxon>
        <taxon>Aspergillaceae</taxon>
        <taxon>Aspergillus</taxon>
        <taxon>Aspergillus subgen. Aspergillus</taxon>
    </lineage>
</organism>
<keyword evidence="2" id="KW-1185">Reference proteome</keyword>
<dbReference type="Proteomes" id="UP000019804">
    <property type="component" value="Unassembled WGS sequence"/>
</dbReference>
<reference evidence="2" key="1">
    <citation type="journal article" date="2014" name="Nat. Commun.">
        <title>Genomic adaptations of the halophilic Dead Sea filamentous fungus Eurotium rubrum.</title>
        <authorList>
            <person name="Kis-Papo T."/>
            <person name="Weig A.R."/>
            <person name="Riley R."/>
            <person name="Persoh D."/>
            <person name="Salamov A."/>
            <person name="Sun H."/>
            <person name="Lipzen A."/>
            <person name="Wasser S.P."/>
            <person name="Rambold G."/>
            <person name="Grigoriev I.V."/>
            <person name="Nevo E."/>
        </authorList>
    </citation>
    <scope>NUCLEOTIDE SEQUENCE [LARGE SCALE GENOMIC DNA]</scope>
    <source>
        <strain evidence="2">CBS 135680</strain>
    </source>
</reference>
<dbReference type="RefSeq" id="XP_040635589.1">
    <property type="nucleotide sequence ID" value="XM_040779312.1"/>
</dbReference>
<dbReference type="HOGENOM" id="CLU_168404_0_0_1"/>
<dbReference type="EMBL" id="KK088440">
    <property type="protein sequence ID" value="EYE91899.1"/>
    <property type="molecule type" value="Genomic_DNA"/>
</dbReference>
<sequence>MPGYRASIRYSEDEAYAQHGRNIETLTQEKLSQKGASGFSLMISTRSLPPSHSLTFQAPDNVSLEDLQSVKLADGIVIGVQSVDS</sequence>
<gene>
    <name evidence="1" type="ORF">EURHEDRAFT_380563</name>
</gene>
<name>A0A017S5I4_ASPRC</name>
<protein>
    <submittedName>
        <fullName evidence="1">Uncharacterized protein</fullName>
    </submittedName>
</protein>